<name>A3QGR2_SHELP</name>
<dbReference type="HOGENOM" id="CLU_040681_9_1_6"/>
<sequence length="142" mass="16008">MATRVSEIMSTRVVTIEMDDRLTIVKEIFDSAPFHHLLVIENDSLQGVLSERDYLRTLSPHIGSIGETERDSDTLQRRAHQVMSRDPITIAPEADIKTAGQLMLAHDIGCLPVMAFSKIVGIITWKDLLRAFCHDELVPQQE</sequence>
<dbReference type="PANTHER" id="PTHR43080">
    <property type="entry name" value="CBS DOMAIN-CONTAINING PROTEIN CBSX3, MITOCHONDRIAL"/>
    <property type="match status" value="1"/>
</dbReference>
<dbReference type="InterPro" id="IPR051257">
    <property type="entry name" value="Diverse_CBS-Domain"/>
</dbReference>
<gene>
    <name evidence="4" type="ordered locus">Shew_2794</name>
</gene>
<evidence type="ECO:0000313" key="5">
    <source>
        <dbReference type="Proteomes" id="UP000001558"/>
    </source>
</evidence>
<protein>
    <submittedName>
        <fullName evidence="4">CBS domain containing protein</fullName>
    </submittedName>
</protein>
<dbReference type="InterPro" id="IPR046342">
    <property type="entry name" value="CBS_dom_sf"/>
</dbReference>
<dbReference type="Gene3D" id="3.10.580.10">
    <property type="entry name" value="CBS-domain"/>
    <property type="match status" value="1"/>
</dbReference>
<dbReference type="RefSeq" id="WP_011866591.1">
    <property type="nucleotide sequence ID" value="NC_009092.1"/>
</dbReference>
<dbReference type="SUPFAM" id="SSF54631">
    <property type="entry name" value="CBS-domain pair"/>
    <property type="match status" value="1"/>
</dbReference>
<dbReference type="Pfam" id="PF00571">
    <property type="entry name" value="CBS"/>
    <property type="match status" value="2"/>
</dbReference>
<dbReference type="CDD" id="cd04584">
    <property type="entry name" value="CBS_pair_AcuB_like"/>
    <property type="match status" value="1"/>
</dbReference>
<accession>A3QGR2</accession>
<evidence type="ECO:0000259" key="3">
    <source>
        <dbReference type="PROSITE" id="PS51371"/>
    </source>
</evidence>
<dbReference type="KEGG" id="slo:Shew_2794"/>
<dbReference type="PROSITE" id="PS51371">
    <property type="entry name" value="CBS"/>
    <property type="match status" value="2"/>
</dbReference>
<keyword evidence="5" id="KW-1185">Reference proteome</keyword>
<dbReference type="eggNOG" id="COG0517">
    <property type="taxonomic scope" value="Bacteria"/>
</dbReference>
<organism evidence="4 5">
    <name type="scientific">Shewanella loihica (strain ATCC BAA-1088 / PV-4)</name>
    <dbReference type="NCBI Taxonomy" id="323850"/>
    <lineage>
        <taxon>Bacteria</taxon>
        <taxon>Pseudomonadati</taxon>
        <taxon>Pseudomonadota</taxon>
        <taxon>Gammaproteobacteria</taxon>
        <taxon>Alteromonadales</taxon>
        <taxon>Shewanellaceae</taxon>
        <taxon>Shewanella</taxon>
    </lineage>
</organism>
<dbReference type="AlphaFoldDB" id="A3QGR2"/>
<dbReference type="OrthoDB" id="9794094at2"/>
<dbReference type="InterPro" id="IPR000644">
    <property type="entry name" value="CBS_dom"/>
</dbReference>
<evidence type="ECO:0000313" key="4">
    <source>
        <dbReference type="EMBL" id="ABO24660.1"/>
    </source>
</evidence>
<dbReference type="Proteomes" id="UP000001558">
    <property type="component" value="Chromosome"/>
</dbReference>
<feature type="domain" description="CBS" evidence="3">
    <location>
        <begin position="83"/>
        <end position="140"/>
    </location>
</feature>
<proteinExistence type="predicted"/>
<keyword evidence="1 2" id="KW-0129">CBS domain</keyword>
<evidence type="ECO:0000256" key="1">
    <source>
        <dbReference type="ARBA" id="ARBA00023122"/>
    </source>
</evidence>
<evidence type="ECO:0000256" key="2">
    <source>
        <dbReference type="PROSITE-ProRule" id="PRU00703"/>
    </source>
</evidence>
<reference evidence="4 5" key="1">
    <citation type="submission" date="2007-03" db="EMBL/GenBank/DDBJ databases">
        <title>Complete sequence of Shewanella loihica PV-4.</title>
        <authorList>
            <consortium name="US DOE Joint Genome Institute"/>
            <person name="Copeland A."/>
            <person name="Lucas S."/>
            <person name="Lapidus A."/>
            <person name="Barry K."/>
            <person name="Detter J.C."/>
            <person name="Glavina del Rio T."/>
            <person name="Hammon N."/>
            <person name="Israni S."/>
            <person name="Dalin E."/>
            <person name="Tice H."/>
            <person name="Pitluck S."/>
            <person name="Chain P."/>
            <person name="Malfatti S."/>
            <person name="Shin M."/>
            <person name="Vergez L."/>
            <person name="Schmutz J."/>
            <person name="Larimer F."/>
            <person name="Land M."/>
            <person name="Hauser L."/>
            <person name="Kyrpides N."/>
            <person name="Mikhailova N."/>
            <person name="Romine M.F."/>
            <person name="Serres G."/>
            <person name="Fredrickson J."/>
            <person name="Tiedje J."/>
            <person name="Richardson P."/>
        </authorList>
    </citation>
    <scope>NUCLEOTIDE SEQUENCE [LARGE SCALE GENOMIC DNA]</scope>
    <source>
        <strain evidence="5">ATCC BAA-1088 / PV-4</strain>
    </source>
</reference>
<dbReference type="SMART" id="SM00116">
    <property type="entry name" value="CBS"/>
    <property type="match status" value="2"/>
</dbReference>
<dbReference type="EMBL" id="CP000606">
    <property type="protein sequence ID" value="ABO24660.1"/>
    <property type="molecule type" value="Genomic_DNA"/>
</dbReference>
<feature type="domain" description="CBS" evidence="3">
    <location>
        <begin position="9"/>
        <end position="65"/>
    </location>
</feature>
<dbReference type="PANTHER" id="PTHR43080:SF2">
    <property type="entry name" value="CBS DOMAIN-CONTAINING PROTEIN"/>
    <property type="match status" value="1"/>
</dbReference>